<protein>
    <recommendedName>
        <fullName evidence="4">DUF4402 domain-containing protein</fullName>
    </recommendedName>
</protein>
<dbReference type="PATRIC" id="fig|330734.3.peg.438"/>
<dbReference type="STRING" id="330734.ABA45_01970"/>
<evidence type="ECO:0000313" key="3">
    <source>
        <dbReference type="Proteomes" id="UP000036406"/>
    </source>
</evidence>
<dbReference type="InterPro" id="IPR025514">
    <property type="entry name" value="DUF4402"/>
</dbReference>
<dbReference type="AlphaFoldDB" id="A0A0H4I0J5"/>
<evidence type="ECO:0008006" key="4">
    <source>
        <dbReference type="Google" id="ProtNLM"/>
    </source>
</evidence>
<proteinExistence type="predicted"/>
<accession>A0A0H4I0J5</accession>
<name>A0A0H4I0J5_9GAMM</name>
<evidence type="ECO:0000313" key="2">
    <source>
        <dbReference type="EMBL" id="AKO51343.1"/>
    </source>
</evidence>
<gene>
    <name evidence="2" type="ORF">ABA45_01970</name>
</gene>
<feature type="chain" id="PRO_5005206072" description="DUF4402 domain-containing protein" evidence="1">
    <location>
        <begin position="25"/>
        <end position="157"/>
    </location>
</feature>
<feature type="signal peptide" evidence="1">
    <location>
        <begin position="1"/>
        <end position="24"/>
    </location>
</feature>
<dbReference type="RefSeq" id="WP_048384060.1">
    <property type="nucleotide sequence ID" value="NZ_CP011494.1"/>
</dbReference>
<dbReference type="Proteomes" id="UP000036406">
    <property type="component" value="Chromosome"/>
</dbReference>
<keyword evidence="1" id="KW-0732">Signal</keyword>
<organism evidence="2 3">
    <name type="scientific">Marinobacter psychrophilus</name>
    <dbReference type="NCBI Taxonomy" id="330734"/>
    <lineage>
        <taxon>Bacteria</taxon>
        <taxon>Pseudomonadati</taxon>
        <taxon>Pseudomonadota</taxon>
        <taxon>Gammaproteobacteria</taxon>
        <taxon>Pseudomonadales</taxon>
        <taxon>Marinobacteraceae</taxon>
        <taxon>Marinobacter</taxon>
    </lineage>
</organism>
<reference evidence="2 3" key="1">
    <citation type="submission" date="2015-05" db="EMBL/GenBank/DDBJ databases">
        <title>Complete genome of Marinobacter psychrophilus strain 20041T isolated from sea-ice of the Canadian Basin.</title>
        <authorList>
            <person name="Song L."/>
            <person name="Ren L."/>
            <person name="Yu Y."/>
            <person name="Wang X."/>
        </authorList>
    </citation>
    <scope>NUCLEOTIDE SEQUENCE [LARGE SCALE GENOMIC DNA]</scope>
    <source>
        <strain evidence="2 3">20041</strain>
    </source>
</reference>
<dbReference type="KEGG" id="mpq:ABA45_01970"/>
<keyword evidence="3" id="KW-1185">Reference proteome</keyword>
<dbReference type="Pfam" id="PF14352">
    <property type="entry name" value="DUF4402"/>
    <property type="match status" value="1"/>
</dbReference>
<sequence length="157" mass="15454">MTSCLPRILAGVALASMVVPASLAQASVAIDNVQSLSFGSFVAGNSGSVTVSTNGNRNAGGGVVLIPSSQGTAAQFTVSGDPNATYTIQLPGNDFVSLKGSGIDMFINNFLSTPSGAEGQLGAGGSQALSVGGTLNVGSDQAHGSYSGTFSVTVSYN</sequence>
<evidence type="ECO:0000256" key="1">
    <source>
        <dbReference type="SAM" id="SignalP"/>
    </source>
</evidence>
<dbReference type="EMBL" id="CP011494">
    <property type="protein sequence ID" value="AKO51343.1"/>
    <property type="molecule type" value="Genomic_DNA"/>
</dbReference>